<dbReference type="SUPFAM" id="SSF46894">
    <property type="entry name" value="C-terminal effector domain of the bipartite response regulators"/>
    <property type="match status" value="1"/>
</dbReference>
<dbReference type="InterPro" id="IPR027417">
    <property type="entry name" value="P-loop_NTPase"/>
</dbReference>
<dbReference type="Pfam" id="PF00196">
    <property type="entry name" value="GerE"/>
    <property type="match status" value="1"/>
</dbReference>
<name>A0A918YT69_9ACTN</name>
<dbReference type="RefSeq" id="WP_189959156.1">
    <property type="nucleotide sequence ID" value="NZ_BMVG01000057.1"/>
</dbReference>
<dbReference type="PRINTS" id="PR00038">
    <property type="entry name" value="HTHLUXR"/>
</dbReference>
<dbReference type="PANTHER" id="PTHR44688:SF16">
    <property type="entry name" value="DNA-BINDING TRANSCRIPTIONAL ACTIVATOR DEVR_DOSR"/>
    <property type="match status" value="1"/>
</dbReference>
<dbReference type="GO" id="GO:0006355">
    <property type="term" value="P:regulation of DNA-templated transcription"/>
    <property type="evidence" value="ECO:0007669"/>
    <property type="project" value="InterPro"/>
</dbReference>
<dbReference type="PROSITE" id="PS50043">
    <property type="entry name" value="HTH_LUXR_2"/>
    <property type="match status" value="1"/>
</dbReference>
<dbReference type="Pfam" id="PF25873">
    <property type="entry name" value="WHD_MalT"/>
    <property type="match status" value="1"/>
</dbReference>
<evidence type="ECO:0000256" key="3">
    <source>
        <dbReference type="ARBA" id="ARBA00023163"/>
    </source>
</evidence>
<feature type="region of interest" description="Disordered" evidence="4">
    <location>
        <begin position="1"/>
        <end position="23"/>
    </location>
</feature>
<dbReference type="Gene3D" id="3.40.50.300">
    <property type="entry name" value="P-loop containing nucleotide triphosphate hydrolases"/>
    <property type="match status" value="1"/>
</dbReference>
<dbReference type="InterPro" id="IPR036388">
    <property type="entry name" value="WH-like_DNA-bd_sf"/>
</dbReference>
<dbReference type="GO" id="GO:0003677">
    <property type="term" value="F:DNA binding"/>
    <property type="evidence" value="ECO:0007669"/>
    <property type="project" value="UniProtKB-KW"/>
</dbReference>
<dbReference type="SUPFAM" id="SSF52540">
    <property type="entry name" value="P-loop containing nucleoside triphosphate hydrolases"/>
    <property type="match status" value="1"/>
</dbReference>
<dbReference type="InterPro" id="IPR011990">
    <property type="entry name" value="TPR-like_helical_dom_sf"/>
</dbReference>
<keyword evidence="7" id="KW-1185">Reference proteome</keyword>
<reference evidence="6" key="1">
    <citation type="journal article" date="2014" name="Int. J. Syst. Evol. Microbiol.">
        <title>Complete genome sequence of Corynebacterium casei LMG S-19264T (=DSM 44701T), isolated from a smear-ripened cheese.</title>
        <authorList>
            <consortium name="US DOE Joint Genome Institute (JGI-PGF)"/>
            <person name="Walter F."/>
            <person name="Albersmeier A."/>
            <person name="Kalinowski J."/>
            <person name="Ruckert C."/>
        </authorList>
    </citation>
    <scope>NUCLEOTIDE SEQUENCE</scope>
    <source>
        <strain evidence="6">JCM 4714</strain>
    </source>
</reference>
<evidence type="ECO:0000256" key="1">
    <source>
        <dbReference type="ARBA" id="ARBA00023015"/>
    </source>
</evidence>
<evidence type="ECO:0000259" key="5">
    <source>
        <dbReference type="PROSITE" id="PS50043"/>
    </source>
</evidence>
<keyword evidence="2" id="KW-0238">DNA-binding</keyword>
<evidence type="ECO:0000313" key="6">
    <source>
        <dbReference type="EMBL" id="GHE14975.1"/>
    </source>
</evidence>
<keyword evidence="1" id="KW-0805">Transcription regulation</keyword>
<dbReference type="InterPro" id="IPR000792">
    <property type="entry name" value="Tscrpt_reg_LuxR_C"/>
</dbReference>
<evidence type="ECO:0000313" key="7">
    <source>
        <dbReference type="Proteomes" id="UP000655443"/>
    </source>
</evidence>
<dbReference type="Gene3D" id="1.10.10.10">
    <property type="entry name" value="Winged helix-like DNA-binding domain superfamily/Winged helix DNA-binding domain"/>
    <property type="match status" value="1"/>
</dbReference>
<evidence type="ECO:0000256" key="2">
    <source>
        <dbReference type="ARBA" id="ARBA00023125"/>
    </source>
</evidence>
<dbReference type="AlphaFoldDB" id="A0A918YT69"/>
<proteinExistence type="predicted"/>
<dbReference type="SMART" id="SM00421">
    <property type="entry name" value="HTH_LUXR"/>
    <property type="match status" value="1"/>
</dbReference>
<sequence>MTLLDENRPSPTTPYADPRGDPFPRGQFAVPAVPLTFLHRERLVRHLDEALLTPLTVVGGAAGAGKTLLVADWALARERPVAWLTAPAADKGCGTFWAYLVQALRLAGAPLSTDAGCPADAGRVDEGLLTRLAAELGAGDPPVVVVIDEYDRVSDPQVADQLEFVVQQARDGVRLVLATRTDPLLPLHRYRAAGAVTEIRNAELAFTPDETAGLLALHGLHLPADDLAALVERTRGWAAGLRLCALAAQGETDPRTYLKEFEADRTTIADFLLAEVLKRQPARTQDLLLRISVLERFCPDLANALTGRIDAELILTELHRENAFVEYLGRTWFRLHPLFGEILHAHLRVRSPGLETELHRRAARWLRRWGSLDETLGHAAAAHDWAAAAGALVGELAIGEIFTGPRADALSALFSRMGPKPTGPATELVRTARELSRGDMDHGLARLERTAQALARHGGSYDEDGSSYGEGSFDGDGSLAEDAADLAAARLSGALLEALAGRLTGSPARAERAAEAAERLRSEVPGRLLAQHPELNALLLTHLGATRLWAGRMGDARAALTTVVGAGRSVSTAQPRQECLSHLAFIDYLKGWPGRAERKALTAVTATDRDDPPPGPGPGLASLVLAAVAVDRDELDRAEALLATADDARRLPPDPVTRAGQSIVTGRLLLARGDTRGAHEAVGGAVVTDVVSPWAEAHRASVAAAAHLAEGRPDRAVELLGEELEREPVCLVGAAQAEVAAGRPGAALELLDRVRLLDHTGPAVTVRAALVRAQVAGEAGDPAARRGLVAEALRQARRERLRRPFQEAGPWLRPLLRTPPLRALAEGWLAAGPPWPGGRARPAEPLPLPVVEELSGRERDVLRRLAQMMSTQEIAADLYVSVNTVKTHLKSAYRKLAVNRRHDAVHRARELGLL</sequence>
<dbReference type="InterPro" id="IPR016032">
    <property type="entry name" value="Sig_transdc_resp-reg_C-effctor"/>
</dbReference>
<dbReference type="EMBL" id="BMVG01000057">
    <property type="protein sequence ID" value="GHE14975.1"/>
    <property type="molecule type" value="Genomic_DNA"/>
</dbReference>
<organism evidence="6 7">
    <name type="scientific">Streptomyces alanosinicus</name>
    <dbReference type="NCBI Taxonomy" id="68171"/>
    <lineage>
        <taxon>Bacteria</taxon>
        <taxon>Bacillati</taxon>
        <taxon>Actinomycetota</taxon>
        <taxon>Actinomycetes</taxon>
        <taxon>Kitasatosporales</taxon>
        <taxon>Streptomycetaceae</taxon>
        <taxon>Streptomyces</taxon>
    </lineage>
</organism>
<keyword evidence="3" id="KW-0804">Transcription</keyword>
<dbReference type="Proteomes" id="UP000655443">
    <property type="component" value="Unassembled WGS sequence"/>
</dbReference>
<dbReference type="InterPro" id="IPR059106">
    <property type="entry name" value="WHD_MalT"/>
</dbReference>
<dbReference type="CDD" id="cd06170">
    <property type="entry name" value="LuxR_C_like"/>
    <property type="match status" value="1"/>
</dbReference>
<dbReference type="Gene3D" id="1.25.40.10">
    <property type="entry name" value="Tetratricopeptide repeat domain"/>
    <property type="match status" value="1"/>
</dbReference>
<reference evidence="6" key="2">
    <citation type="submission" date="2020-09" db="EMBL/GenBank/DDBJ databases">
        <authorList>
            <person name="Sun Q."/>
            <person name="Ohkuma M."/>
        </authorList>
    </citation>
    <scope>NUCLEOTIDE SEQUENCE</scope>
    <source>
        <strain evidence="6">JCM 4714</strain>
    </source>
</reference>
<protein>
    <submittedName>
        <fullName evidence="6">Transcriptional regulator</fullName>
    </submittedName>
</protein>
<accession>A0A918YT69</accession>
<gene>
    <name evidence="6" type="ORF">GCM10010339_88080</name>
</gene>
<evidence type="ECO:0000256" key="4">
    <source>
        <dbReference type="SAM" id="MobiDB-lite"/>
    </source>
</evidence>
<dbReference type="PANTHER" id="PTHR44688">
    <property type="entry name" value="DNA-BINDING TRANSCRIPTIONAL ACTIVATOR DEVR_DOSR"/>
    <property type="match status" value="1"/>
</dbReference>
<comment type="caution">
    <text evidence="6">The sequence shown here is derived from an EMBL/GenBank/DDBJ whole genome shotgun (WGS) entry which is preliminary data.</text>
</comment>
<feature type="domain" description="HTH luxR-type" evidence="5">
    <location>
        <begin position="847"/>
        <end position="912"/>
    </location>
</feature>